<dbReference type="GO" id="GO:0016117">
    <property type="term" value="P:carotenoid biosynthetic process"/>
    <property type="evidence" value="ECO:0007669"/>
    <property type="project" value="UniProtKB-KW"/>
</dbReference>
<evidence type="ECO:0000256" key="2">
    <source>
        <dbReference type="ARBA" id="ARBA00022746"/>
    </source>
</evidence>
<dbReference type="Proteomes" id="UP000018144">
    <property type="component" value="Unassembled WGS sequence"/>
</dbReference>
<dbReference type="InterPro" id="IPR015590">
    <property type="entry name" value="Aldehyde_DH_dom"/>
</dbReference>
<dbReference type="Gene3D" id="3.40.605.10">
    <property type="entry name" value="Aldehyde Dehydrogenase, Chain A, domain 1"/>
    <property type="match status" value="1"/>
</dbReference>
<feature type="active site" evidence="5">
    <location>
        <position position="217"/>
    </location>
</feature>
<proteinExistence type="inferred from homology"/>
<dbReference type="FunFam" id="3.40.605.10:FF:000004">
    <property type="entry name" value="Aldehyde dehydrogenase"/>
    <property type="match status" value="1"/>
</dbReference>
<keyword evidence="8" id="KW-1185">Reference proteome</keyword>
<evidence type="ECO:0000256" key="4">
    <source>
        <dbReference type="PIRNR" id="PIRNR036492"/>
    </source>
</evidence>
<evidence type="ECO:0000256" key="1">
    <source>
        <dbReference type="ARBA" id="ARBA00009986"/>
    </source>
</evidence>
<dbReference type="GO" id="GO:0004029">
    <property type="term" value="F:aldehyde dehydrogenase (NAD+) activity"/>
    <property type="evidence" value="ECO:0007669"/>
    <property type="project" value="TreeGrafter"/>
</dbReference>
<dbReference type="OMA" id="PLVAYWF"/>
<dbReference type="GO" id="GO:0006081">
    <property type="term" value="P:aldehyde metabolic process"/>
    <property type="evidence" value="ECO:0007669"/>
    <property type="project" value="InterPro"/>
</dbReference>
<dbReference type="PANTHER" id="PTHR43570:SF16">
    <property type="entry name" value="ALDEHYDE DEHYDROGENASE TYPE III, ISOFORM Q"/>
    <property type="match status" value="1"/>
</dbReference>
<dbReference type="Gene3D" id="3.40.309.10">
    <property type="entry name" value="Aldehyde Dehydrogenase, Chain A, domain 2"/>
    <property type="match status" value="1"/>
</dbReference>
<dbReference type="PIRSF" id="PIRSF036492">
    <property type="entry name" value="ALDH"/>
    <property type="match status" value="1"/>
</dbReference>
<dbReference type="Pfam" id="PF00171">
    <property type="entry name" value="Aldedh"/>
    <property type="match status" value="1"/>
</dbReference>
<dbReference type="eggNOG" id="KOG2456">
    <property type="taxonomic scope" value="Eukaryota"/>
</dbReference>
<feature type="domain" description="Aldehyde dehydrogenase" evidence="6">
    <location>
        <begin position="101"/>
        <end position="433"/>
    </location>
</feature>
<evidence type="ECO:0000256" key="5">
    <source>
        <dbReference type="PIRSR" id="PIRSR036492-1"/>
    </source>
</evidence>
<dbReference type="InterPro" id="IPR016163">
    <property type="entry name" value="Ald_DH_C"/>
</dbReference>
<keyword evidence="2" id="KW-0125">Carotenoid biosynthesis</keyword>
<evidence type="ECO:0000259" key="6">
    <source>
        <dbReference type="Pfam" id="PF00171"/>
    </source>
</evidence>
<name>U4LHF5_PYROM</name>
<dbReference type="GO" id="GO:0005737">
    <property type="term" value="C:cytoplasm"/>
    <property type="evidence" value="ECO:0007669"/>
    <property type="project" value="TreeGrafter"/>
</dbReference>
<accession>U4LHF5</accession>
<protein>
    <recommendedName>
        <fullName evidence="4">Aldehyde dehydrogenase</fullName>
    </recommendedName>
</protein>
<feature type="active site" evidence="5">
    <location>
        <position position="251"/>
    </location>
</feature>
<reference evidence="7 8" key="1">
    <citation type="journal article" date="2013" name="PLoS Genet.">
        <title>The genome and development-dependent transcriptomes of Pyronema confluens: a window into fungal evolution.</title>
        <authorList>
            <person name="Traeger S."/>
            <person name="Altegoer F."/>
            <person name="Freitag M."/>
            <person name="Gabaldon T."/>
            <person name="Kempken F."/>
            <person name="Kumar A."/>
            <person name="Marcet-Houben M."/>
            <person name="Poggeler S."/>
            <person name="Stajich J.E."/>
            <person name="Nowrousian M."/>
        </authorList>
    </citation>
    <scope>NUCLEOTIDE SEQUENCE [LARGE SCALE GENOMIC DNA]</scope>
    <source>
        <strain evidence="8">CBS 100304</strain>
        <tissue evidence="7">Vegetative mycelium</tissue>
    </source>
</reference>
<dbReference type="InterPro" id="IPR012394">
    <property type="entry name" value="Aldehyde_DH_NAD(P)"/>
</dbReference>
<comment type="similarity">
    <text evidence="1 4">Belongs to the aldehyde dehydrogenase family.</text>
</comment>
<evidence type="ECO:0000313" key="8">
    <source>
        <dbReference type="Proteomes" id="UP000018144"/>
    </source>
</evidence>
<dbReference type="InterPro" id="IPR016162">
    <property type="entry name" value="Ald_DH_N"/>
</dbReference>
<dbReference type="EMBL" id="HF935604">
    <property type="protein sequence ID" value="CCX31559.1"/>
    <property type="molecule type" value="Genomic_DNA"/>
</dbReference>
<dbReference type="STRING" id="1076935.U4LHF5"/>
<dbReference type="InterPro" id="IPR016161">
    <property type="entry name" value="Ald_DH/histidinol_DH"/>
</dbReference>
<evidence type="ECO:0000256" key="3">
    <source>
        <dbReference type="ARBA" id="ARBA00023002"/>
    </source>
</evidence>
<evidence type="ECO:0000313" key="7">
    <source>
        <dbReference type="EMBL" id="CCX31559.1"/>
    </source>
</evidence>
<organism evidence="7 8">
    <name type="scientific">Pyronema omphalodes (strain CBS 100304)</name>
    <name type="common">Pyronema confluens</name>
    <dbReference type="NCBI Taxonomy" id="1076935"/>
    <lineage>
        <taxon>Eukaryota</taxon>
        <taxon>Fungi</taxon>
        <taxon>Dikarya</taxon>
        <taxon>Ascomycota</taxon>
        <taxon>Pezizomycotina</taxon>
        <taxon>Pezizomycetes</taxon>
        <taxon>Pezizales</taxon>
        <taxon>Pyronemataceae</taxon>
        <taxon>Pyronema</taxon>
    </lineage>
</organism>
<sequence length="525" mass="58439">MSAFTSPAEFDDAYTTLFRTFASGRTKDLAWRKWQLKQVWWMFDENEAAILAALKSDLNRGEFESYLSDVRGIREDVIRALKNIDKWAADDIPDAGFIFGTLSGARIKKEPLGVALIIGAWNFPVLLIIKPMIAAIAAGCCAMLKPSELSHATQNLLAELVPKYLDPSAIRVVTGGPHETQEILKRRFNHIFFTGSNKIAKFVTEAAAKHLTPTVLELGGQGPAVVTAKANVDLAAKRIAYVKYMNAGQICLSVNHVFVDPSVHDEFVERLGFWFNTFIAEKPGNMVRIVNERNWDRLTGLLDRSNGKLVHGGKKDRDIKYLEPTIVTDIGYDDSLFSEELFGPICPIIKADYKTAYRKIASMEHPLALYIFSLDNKEVEEIIAHTNSGGVTVNDVLLHIMVPNAPFGGVGDSGHGYYHGKYGFDEFTHLRTVVSPPMFLEKLFVLGMRYPPFKRSNISKMVVKNSLGFKKGETLEDQRKRPLVPAWSRKAAGMVAMVAVMLAVMDKTKVPLGYLAKLKNLVGLN</sequence>
<keyword evidence="3 4" id="KW-0560">Oxidoreductase</keyword>
<dbReference type="SUPFAM" id="SSF53720">
    <property type="entry name" value="ALDH-like"/>
    <property type="match status" value="1"/>
</dbReference>
<dbReference type="OrthoDB" id="440325at2759"/>
<dbReference type="AlphaFoldDB" id="U4LHF5"/>
<dbReference type="PANTHER" id="PTHR43570">
    <property type="entry name" value="ALDEHYDE DEHYDROGENASE"/>
    <property type="match status" value="1"/>
</dbReference>
<gene>
    <name evidence="7" type="ORF">PCON_10908</name>
</gene>